<reference evidence="1" key="1">
    <citation type="journal article" date="2014" name="Int. J. Syst. Evol. Microbiol.">
        <title>Complete genome sequence of Corynebacterium casei LMG S-19264T (=DSM 44701T), isolated from a smear-ripened cheese.</title>
        <authorList>
            <consortium name="US DOE Joint Genome Institute (JGI-PGF)"/>
            <person name="Walter F."/>
            <person name="Albersmeier A."/>
            <person name="Kalinowski J."/>
            <person name="Ruckert C."/>
        </authorList>
    </citation>
    <scope>NUCLEOTIDE SEQUENCE</scope>
    <source>
        <strain evidence="1">CGMCC 1.15448</strain>
    </source>
</reference>
<reference evidence="1" key="2">
    <citation type="submission" date="2020-09" db="EMBL/GenBank/DDBJ databases">
        <authorList>
            <person name="Sun Q."/>
            <person name="Zhou Y."/>
        </authorList>
    </citation>
    <scope>NUCLEOTIDE SEQUENCE</scope>
    <source>
        <strain evidence="1">CGMCC 1.15448</strain>
    </source>
</reference>
<dbReference type="EMBL" id="BMJC01000004">
    <property type="protein sequence ID" value="GGB11922.1"/>
    <property type="molecule type" value="Genomic_DNA"/>
</dbReference>
<dbReference type="AlphaFoldDB" id="A0A8J2UG32"/>
<dbReference type="Proteomes" id="UP000607559">
    <property type="component" value="Unassembled WGS sequence"/>
</dbReference>
<gene>
    <name evidence="1" type="ORF">GCM10011511_39380</name>
</gene>
<evidence type="ECO:0000313" key="1">
    <source>
        <dbReference type="EMBL" id="GGB11922.1"/>
    </source>
</evidence>
<name>A0A8J2UG32_9BACT</name>
<evidence type="ECO:0000313" key="2">
    <source>
        <dbReference type="Proteomes" id="UP000607559"/>
    </source>
</evidence>
<dbReference type="RefSeq" id="WP_188934897.1">
    <property type="nucleotide sequence ID" value="NZ_BMJC01000004.1"/>
</dbReference>
<sequence length="82" mass="10011">MKTCNRDLLVLVKDEHMNEKSMERELEQLNDLLFHFETIETFCTAHEIFDINRHKTLQRLTSIQRIVRQKELKPFFFICNKN</sequence>
<proteinExistence type="predicted"/>
<protein>
    <submittedName>
        <fullName evidence="1">Uncharacterized protein</fullName>
    </submittedName>
</protein>
<accession>A0A8J2UG32</accession>
<organism evidence="1 2">
    <name type="scientific">Puia dinghuensis</name>
    <dbReference type="NCBI Taxonomy" id="1792502"/>
    <lineage>
        <taxon>Bacteria</taxon>
        <taxon>Pseudomonadati</taxon>
        <taxon>Bacteroidota</taxon>
        <taxon>Chitinophagia</taxon>
        <taxon>Chitinophagales</taxon>
        <taxon>Chitinophagaceae</taxon>
        <taxon>Puia</taxon>
    </lineage>
</organism>
<comment type="caution">
    <text evidence="1">The sequence shown here is derived from an EMBL/GenBank/DDBJ whole genome shotgun (WGS) entry which is preliminary data.</text>
</comment>
<keyword evidence="2" id="KW-1185">Reference proteome</keyword>